<dbReference type="Proteomes" id="UP001213979">
    <property type="component" value="Unassembled WGS sequence"/>
</dbReference>
<dbReference type="EC" id="5.4.4.2" evidence="4"/>
<accession>A0ABT5W5N4</accession>
<dbReference type="Pfam" id="PF00425">
    <property type="entry name" value="Chorismate_bind"/>
    <property type="match status" value="1"/>
</dbReference>
<keyword evidence="4" id="KW-0474">Menaquinone biosynthesis</keyword>
<evidence type="ECO:0000256" key="1">
    <source>
        <dbReference type="ARBA" id="ARBA00000799"/>
    </source>
</evidence>
<comment type="caution">
    <text evidence="6">The sequence shown here is derived from an EMBL/GenBank/DDBJ whole genome shotgun (WGS) entry which is preliminary data.</text>
</comment>
<feature type="active site" description="Proton donor" evidence="4">
    <location>
        <position position="265"/>
    </location>
</feature>
<name>A0ABT5W5N4_9BACL</name>
<keyword evidence="4" id="KW-0479">Metal-binding</keyword>
<gene>
    <name evidence="4" type="primary">menF</name>
    <name evidence="6" type="ORF">PNH38_12270</name>
</gene>
<dbReference type="GO" id="GO:0008909">
    <property type="term" value="F:isochorismate synthase activity"/>
    <property type="evidence" value="ECO:0007669"/>
    <property type="project" value="UniProtKB-EC"/>
</dbReference>
<evidence type="ECO:0000256" key="3">
    <source>
        <dbReference type="ARBA" id="ARBA00023235"/>
    </source>
</evidence>
<feature type="active site" description="Proton acceptor" evidence="4">
    <location>
        <position position="216"/>
    </location>
</feature>
<protein>
    <recommendedName>
        <fullName evidence="4">Isochorismate synthase MenF</fullName>
        <ecNumber evidence="4">5.4.4.2</ecNumber>
    </recommendedName>
    <alternativeName>
        <fullName evidence="4">Isochorismate mutase</fullName>
    </alternativeName>
</protein>
<keyword evidence="3 4" id="KW-0413">Isomerase</keyword>
<keyword evidence="7" id="KW-1185">Reference proteome</keyword>
<evidence type="ECO:0000259" key="5">
    <source>
        <dbReference type="Pfam" id="PF00425"/>
    </source>
</evidence>
<dbReference type="HAMAP" id="MF_01935">
    <property type="entry name" value="MenF"/>
    <property type="match status" value="1"/>
</dbReference>
<dbReference type="InterPro" id="IPR015890">
    <property type="entry name" value="Chorismate_C"/>
</dbReference>
<keyword evidence="4" id="KW-0460">Magnesium</keyword>
<evidence type="ECO:0000256" key="4">
    <source>
        <dbReference type="HAMAP-Rule" id="MF_01935"/>
    </source>
</evidence>
<proteinExistence type="inferred from homology"/>
<dbReference type="SUPFAM" id="SSF56322">
    <property type="entry name" value="ADC synthase"/>
    <property type="match status" value="1"/>
</dbReference>
<dbReference type="Gene3D" id="3.60.120.10">
    <property type="entry name" value="Anthranilate synthase"/>
    <property type="match status" value="1"/>
</dbReference>
<comment type="pathway">
    <text evidence="4">Quinol/quinone metabolism; menaquinone biosynthesis.</text>
</comment>
<comment type="pathway">
    <text evidence="4">Quinol/quinone metabolism; 1,4-dihydroxy-2-naphthoate biosynthesis; 1,4-dihydroxy-2-naphthoate from chorismate: step 1/7.</text>
</comment>
<sequence length="463" mass="52154">MAVATLYQHQIRKKLEMITKSACQPFVSWSGIVPSIAPVYLFKLGETSSFSERFYWSDRSNEVVYAGIGCTYVIDEEGDGPRFSIIEEKWNDFLNMTEVHGEEEKATPVLFGGFSFDPLKKKTDKWTHFSNAKFIVPTVLLSLKKDCAMITITVPSKNNQSMLEEIDRLLGLLYTKSFHPTSSLPRCVTYEEIRTDEWIHAVRQIIDGIQQGSFDKVVLAREVRLQFDGQLTPSAVLEHLCEQQPFSYLFAFEQAGSCFIGASPEQLVKKEEHTFYSTCLAGSIRRGRTSSEDESLGQVLLQDEKNLHEHRFVVEMIRQAMQDVCEDVKISPEPQLLKMRDIQHLYTPVIGKSDSRVSLLSVVERLHPTPALGGAPKEKALEMIREAEPLDRGWYAAPIGWMNAMGDGEFAVAIRSGLLQGNEAFLFAGCGVVGDSEPFSEYEETNVKLKPMLSALGVKQDER</sequence>
<evidence type="ECO:0000313" key="7">
    <source>
        <dbReference type="Proteomes" id="UP001213979"/>
    </source>
</evidence>
<dbReference type="PANTHER" id="PTHR42839:SF1">
    <property type="entry name" value="ISOCHORISMATE SYNTHASE MENF"/>
    <property type="match status" value="1"/>
</dbReference>
<dbReference type="InterPro" id="IPR004561">
    <property type="entry name" value="IsoChor_synthase"/>
</dbReference>
<evidence type="ECO:0000313" key="6">
    <source>
        <dbReference type="EMBL" id="MDE8564636.1"/>
    </source>
</evidence>
<dbReference type="InterPro" id="IPR034681">
    <property type="entry name" value="MenF"/>
</dbReference>
<dbReference type="PANTHER" id="PTHR42839">
    <property type="entry name" value="ISOCHORISMATE SYNTHASE ENTC"/>
    <property type="match status" value="1"/>
</dbReference>
<comment type="similarity">
    <text evidence="2 4">Belongs to the isochorismate synthase family.</text>
</comment>
<feature type="domain" description="Chorismate-utilising enzyme C-terminal" evidence="5">
    <location>
        <begin position="196"/>
        <end position="448"/>
    </location>
</feature>
<dbReference type="EMBL" id="JAQOTG010000012">
    <property type="protein sequence ID" value="MDE8564636.1"/>
    <property type="molecule type" value="Genomic_DNA"/>
</dbReference>
<dbReference type="InterPro" id="IPR005801">
    <property type="entry name" value="ADC_synthase"/>
</dbReference>
<evidence type="ECO:0000256" key="2">
    <source>
        <dbReference type="ARBA" id="ARBA00005297"/>
    </source>
</evidence>
<reference evidence="6 7" key="1">
    <citation type="submission" date="2023-01" db="EMBL/GenBank/DDBJ databases">
        <title>Genome-based reclassification of Anoxybacillus geothermalis as a later heterotypic synonym of Anoxybacillus rupiensis.</title>
        <authorList>
            <person name="Inan Bektas K."/>
            <person name="Canakci S."/>
            <person name="Belduz A.A."/>
            <person name="Guler H.H."/>
        </authorList>
    </citation>
    <scope>NUCLEOTIDE SEQUENCE [LARGE SCALE GENOMIC DNA]</scope>
    <source>
        <strain evidence="6 7">DSM 17127</strain>
    </source>
</reference>
<comment type="function">
    <text evidence="4">Catalyzes the conversion of chorismate to isochorismate.</text>
</comment>
<comment type="cofactor">
    <cofactor evidence="4">
        <name>Mg(2+)</name>
        <dbReference type="ChEBI" id="CHEBI:18420"/>
    </cofactor>
</comment>
<organism evidence="6 7">
    <name type="scientific">Anoxybacteroides rupiense</name>
    <dbReference type="NCBI Taxonomy" id="311460"/>
    <lineage>
        <taxon>Bacteria</taxon>
        <taxon>Bacillati</taxon>
        <taxon>Bacillota</taxon>
        <taxon>Bacilli</taxon>
        <taxon>Bacillales</taxon>
        <taxon>Anoxybacillaceae</taxon>
        <taxon>Anoxybacteroides</taxon>
    </lineage>
</organism>
<feature type="binding site" evidence="4">
    <location>
        <position position="444"/>
    </location>
    <ligand>
        <name>Mg(2+)</name>
        <dbReference type="ChEBI" id="CHEBI:18420"/>
    </ligand>
</feature>
<feature type="binding site" evidence="4">
    <location>
        <position position="309"/>
    </location>
    <ligand>
        <name>Mg(2+)</name>
        <dbReference type="ChEBI" id="CHEBI:18420"/>
    </ligand>
</feature>
<comment type="catalytic activity">
    <reaction evidence="1 4">
        <text>chorismate = isochorismate</text>
        <dbReference type="Rhea" id="RHEA:18985"/>
        <dbReference type="ChEBI" id="CHEBI:29748"/>
        <dbReference type="ChEBI" id="CHEBI:29780"/>
        <dbReference type="EC" id="5.4.4.2"/>
    </reaction>
</comment>
<dbReference type="NCBIfam" id="TIGR00543">
    <property type="entry name" value="isochor_syn"/>
    <property type="match status" value="1"/>
</dbReference>